<proteinExistence type="predicted"/>
<gene>
    <name evidence="3" type="ORF">UFOVP36_57</name>
</gene>
<accession>A0A6J5KK12</accession>
<evidence type="ECO:0000313" key="3">
    <source>
        <dbReference type="EMBL" id="CAB4122514.1"/>
    </source>
</evidence>
<sequence length="386" mass="42316">MAGKSIGGVGAGQPRKQKATLLNPRAMVFKAERFTRSDIEFIAAGLEPRLAKAIFAALTAQAESLDLDAIAAALQAGDISRVLAMLDLSPSVAALEAATPVLQSAVYAGGVAAATAINARVTGAQFVFNQLNPRLLTWLQTYNLGLIRQINQGTKDGIRQYLLTGMEAGKNPKAVAKEIKGIVGLTERQAQAVKNYRKELETFHLRRSAAGYGLGNKVDRVNGTQVLRTGPDGQPLDGINQRRLRDYRFDGQLDRAMTNTKPLTPEQIDKMVAAYERKYRAYRARTIARTEAIRTTNIGVQDGWQQAIEKGTVNENLTRKRWIVASDERLCETCGPIPSMNPKTGVKHGQAFQTPKGPQNLPPMHPNCRCTVFYRLYEPSQLKGEN</sequence>
<evidence type="ECO:0000259" key="2">
    <source>
        <dbReference type="Pfam" id="PF04233"/>
    </source>
</evidence>
<feature type="region of interest" description="Disordered" evidence="1">
    <location>
        <begin position="341"/>
        <end position="363"/>
    </location>
</feature>
<dbReference type="EMBL" id="LR796164">
    <property type="protein sequence ID" value="CAB4122514.1"/>
    <property type="molecule type" value="Genomic_DNA"/>
</dbReference>
<organism evidence="3">
    <name type="scientific">uncultured Caudovirales phage</name>
    <dbReference type="NCBI Taxonomy" id="2100421"/>
    <lineage>
        <taxon>Viruses</taxon>
        <taxon>Duplodnaviria</taxon>
        <taxon>Heunggongvirae</taxon>
        <taxon>Uroviricota</taxon>
        <taxon>Caudoviricetes</taxon>
        <taxon>Peduoviridae</taxon>
        <taxon>Maltschvirus</taxon>
        <taxon>Maltschvirus maltsch</taxon>
    </lineage>
</organism>
<dbReference type="InterPro" id="IPR006528">
    <property type="entry name" value="Phage_head_morphogenesis_dom"/>
</dbReference>
<dbReference type="Pfam" id="PF04233">
    <property type="entry name" value="Phage_Mu_F"/>
    <property type="match status" value="1"/>
</dbReference>
<evidence type="ECO:0000256" key="1">
    <source>
        <dbReference type="SAM" id="MobiDB-lite"/>
    </source>
</evidence>
<protein>
    <submittedName>
        <fullName evidence="3">Phage head morphogenesis domain containing protein</fullName>
    </submittedName>
</protein>
<feature type="domain" description="Phage head morphogenesis" evidence="2">
    <location>
        <begin position="268"/>
        <end position="372"/>
    </location>
</feature>
<name>A0A6J5KK12_9CAUD</name>
<reference evidence="3" key="1">
    <citation type="submission" date="2020-04" db="EMBL/GenBank/DDBJ databases">
        <authorList>
            <person name="Chiriac C."/>
            <person name="Salcher M."/>
            <person name="Ghai R."/>
            <person name="Kavagutti S V."/>
        </authorList>
    </citation>
    <scope>NUCLEOTIDE SEQUENCE</scope>
</reference>